<feature type="domain" description="HTH araC/xylS-type" evidence="4">
    <location>
        <begin position="186"/>
        <end position="284"/>
    </location>
</feature>
<keyword evidence="2" id="KW-0238">DNA-binding</keyword>
<dbReference type="InterPro" id="IPR003313">
    <property type="entry name" value="AraC-bd"/>
</dbReference>
<keyword evidence="1" id="KW-0805">Transcription regulation</keyword>
<dbReference type="Gene3D" id="2.60.120.10">
    <property type="entry name" value="Jelly Rolls"/>
    <property type="match status" value="1"/>
</dbReference>
<dbReference type="PROSITE" id="PS01124">
    <property type="entry name" value="HTH_ARAC_FAMILY_2"/>
    <property type="match status" value="1"/>
</dbReference>
<keyword evidence="3" id="KW-0804">Transcription</keyword>
<evidence type="ECO:0000256" key="3">
    <source>
        <dbReference type="ARBA" id="ARBA00023163"/>
    </source>
</evidence>
<dbReference type="InterPro" id="IPR018060">
    <property type="entry name" value="HTH_AraC"/>
</dbReference>
<dbReference type="InterPro" id="IPR018062">
    <property type="entry name" value="HTH_AraC-typ_CS"/>
</dbReference>
<gene>
    <name evidence="5" type="ORF">EG028_05350</name>
</gene>
<dbReference type="PANTHER" id="PTHR43280">
    <property type="entry name" value="ARAC-FAMILY TRANSCRIPTIONAL REGULATOR"/>
    <property type="match status" value="1"/>
</dbReference>
<dbReference type="RefSeq" id="WP_120515255.1">
    <property type="nucleotide sequence ID" value="NZ_QXZY01000003.1"/>
</dbReference>
<keyword evidence="6" id="KW-1185">Reference proteome</keyword>
<dbReference type="CDD" id="cd06976">
    <property type="entry name" value="cupin_MtlR-like_N"/>
    <property type="match status" value="1"/>
</dbReference>
<dbReference type="Proteomes" id="UP000279089">
    <property type="component" value="Unassembled WGS sequence"/>
</dbReference>
<dbReference type="SUPFAM" id="SSF51182">
    <property type="entry name" value="RmlC-like cupins"/>
    <property type="match status" value="1"/>
</dbReference>
<organism evidence="5 6">
    <name type="scientific">Chitinophaga barathri</name>
    <dbReference type="NCBI Taxonomy" id="1647451"/>
    <lineage>
        <taxon>Bacteria</taxon>
        <taxon>Pseudomonadati</taxon>
        <taxon>Bacteroidota</taxon>
        <taxon>Chitinophagia</taxon>
        <taxon>Chitinophagales</taxon>
        <taxon>Chitinophagaceae</taxon>
        <taxon>Chitinophaga</taxon>
    </lineage>
</organism>
<dbReference type="InterPro" id="IPR009057">
    <property type="entry name" value="Homeodomain-like_sf"/>
</dbReference>
<protein>
    <submittedName>
        <fullName evidence="5">AraC family transcriptional regulator</fullName>
    </submittedName>
</protein>
<dbReference type="AlphaFoldDB" id="A0A3N4MG71"/>
<name>A0A3N4MG71_9BACT</name>
<dbReference type="OrthoDB" id="9787988at2"/>
<dbReference type="InterPro" id="IPR014710">
    <property type="entry name" value="RmlC-like_jellyroll"/>
</dbReference>
<dbReference type="SMART" id="SM00342">
    <property type="entry name" value="HTH_ARAC"/>
    <property type="match status" value="1"/>
</dbReference>
<evidence type="ECO:0000256" key="1">
    <source>
        <dbReference type="ARBA" id="ARBA00023015"/>
    </source>
</evidence>
<dbReference type="GO" id="GO:0003700">
    <property type="term" value="F:DNA-binding transcription factor activity"/>
    <property type="evidence" value="ECO:0007669"/>
    <property type="project" value="InterPro"/>
</dbReference>
<dbReference type="Gene3D" id="1.10.10.60">
    <property type="entry name" value="Homeodomain-like"/>
    <property type="match status" value="2"/>
</dbReference>
<evidence type="ECO:0000256" key="2">
    <source>
        <dbReference type="ARBA" id="ARBA00023125"/>
    </source>
</evidence>
<dbReference type="PROSITE" id="PS00041">
    <property type="entry name" value="HTH_ARAC_FAMILY_1"/>
    <property type="match status" value="1"/>
</dbReference>
<accession>A0A3N4MG71</accession>
<evidence type="ECO:0000259" key="4">
    <source>
        <dbReference type="PROSITE" id="PS01124"/>
    </source>
</evidence>
<sequence>MKPALEHLPKEQNHSFVVKDFDYSYYPTPWHYHPEYEIVLVTESTGKRFIGDHLSDFQPGNLAFIGPNLPHHYRNDDKYLEEGSTLRARSIVVHFTESSLGEDFIALPETKRIRKLFERAVCGLDVGGATQRKVSQKLQEIVHLSGMRRWLCLVDMLQDMAESKSLTAITQSSFVGHNPKEANRLSNVFDWIHANFESDIRLSEAAAIADMNENAFSRFFSLRTRKTFSGFVQELRLQKAARLLEENELSVTAVCYECGYNNISNFNRQFLHHYQMNPLKYRRSFLREK</sequence>
<evidence type="ECO:0000313" key="5">
    <source>
        <dbReference type="EMBL" id="RPD42598.1"/>
    </source>
</evidence>
<dbReference type="PANTHER" id="PTHR43280:SF27">
    <property type="entry name" value="TRANSCRIPTIONAL REGULATOR MTLR"/>
    <property type="match status" value="1"/>
</dbReference>
<dbReference type="EMBL" id="RMBX01000002">
    <property type="protein sequence ID" value="RPD42598.1"/>
    <property type="molecule type" value="Genomic_DNA"/>
</dbReference>
<evidence type="ECO:0000313" key="6">
    <source>
        <dbReference type="Proteomes" id="UP000279089"/>
    </source>
</evidence>
<dbReference type="InterPro" id="IPR011051">
    <property type="entry name" value="RmlC_Cupin_sf"/>
</dbReference>
<proteinExistence type="predicted"/>
<dbReference type="SUPFAM" id="SSF46689">
    <property type="entry name" value="Homeodomain-like"/>
    <property type="match status" value="2"/>
</dbReference>
<comment type="caution">
    <text evidence="5">The sequence shown here is derived from an EMBL/GenBank/DDBJ whole genome shotgun (WGS) entry which is preliminary data.</text>
</comment>
<dbReference type="Pfam" id="PF12833">
    <property type="entry name" value="HTH_18"/>
    <property type="match status" value="1"/>
</dbReference>
<dbReference type="GO" id="GO:0043565">
    <property type="term" value="F:sequence-specific DNA binding"/>
    <property type="evidence" value="ECO:0007669"/>
    <property type="project" value="InterPro"/>
</dbReference>
<reference evidence="6" key="1">
    <citation type="submission" date="2018-11" db="EMBL/GenBank/DDBJ databases">
        <title>Chitinophaga lutea sp.nov., isolate from arsenic contaminated soil.</title>
        <authorList>
            <person name="Zong Y."/>
        </authorList>
    </citation>
    <scope>NUCLEOTIDE SEQUENCE [LARGE SCALE GENOMIC DNA]</scope>
    <source>
        <strain evidence="6">YLT18</strain>
    </source>
</reference>
<dbReference type="Pfam" id="PF02311">
    <property type="entry name" value="AraC_binding"/>
    <property type="match status" value="1"/>
</dbReference>